<dbReference type="OrthoDB" id="6274754at2759"/>
<dbReference type="GO" id="GO:0031012">
    <property type="term" value="C:extracellular matrix"/>
    <property type="evidence" value="ECO:0007669"/>
    <property type="project" value="TreeGrafter"/>
</dbReference>
<reference evidence="1" key="1">
    <citation type="submission" date="2021-10" db="EMBL/GenBank/DDBJ databases">
        <title>Tropical sea cucumber genome reveals ecological adaptation and Cuvierian tubules defense mechanism.</title>
        <authorList>
            <person name="Chen T."/>
        </authorList>
    </citation>
    <scope>NUCLEOTIDE SEQUENCE</scope>
    <source>
        <strain evidence="1">Nanhai2018</strain>
        <tissue evidence="1">Muscle</tissue>
    </source>
</reference>
<dbReference type="SUPFAM" id="SSF56219">
    <property type="entry name" value="DNase I-like"/>
    <property type="match status" value="1"/>
</dbReference>
<evidence type="ECO:0000313" key="1">
    <source>
        <dbReference type="EMBL" id="KAJ8020150.1"/>
    </source>
</evidence>
<dbReference type="PANTHER" id="PTHR33395:SF22">
    <property type="entry name" value="REVERSE TRANSCRIPTASE DOMAIN-CONTAINING PROTEIN"/>
    <property type="match status" value="1"/>
</dbReference>
<dbReference type="PANTHER" id="PTHR33395">
    <property type="entry name" value="TRANSCRIPTASE, PUTATIVE-RELATED-RELATED"/>
    <property type="match status" value="1"/>
</dbReference>
<dbReference type="Gene3D" id="3.60.10.10">
    <property type="entry name" value="Endonuclease/exonuclease/phosphatase"/>
    <property type="match status" value="1"/>
</dbReference>
<dbReference type="Proteomes" id="UP001152320">
    <property type="component" value="Chromosome 23"/>
</dbReference>
<evidence type="ECO:0000313" key="2">
    <source>
        <dbReference type="Proteomes" id="UP001152320"/>
    </source>
</evidence>
<organism evidence="1 2">
    <name type="scientific">Holothuria leucospilota</name>
    <name type="common">Black long sea cucumber</name>
    <name type="synonym">Mertensiothuria leucospilota</name>
    <dbReference type="NCBI Taxonomy" id="206669"/>
    <lineage>
        <taxon>Eukaryota</taxon>
        <taxon>Metazoa</taxon>
        <taxon>Echinodermata</taxon>
        <taxon>Eleutherozoa</taxon>
        <taxon>Echinozoa</taxon>
        <taxon>Holothuroidea</taxon>
        <taxon>Aspidochirotacea</taxon>
        <taxon>Aspidochirotida</taxon>
        <taxon>Holothuriidae</taxon>
        <taxon>Holothuria</taxon>
    </lineage>
</organism>
<sequence length="151" mass="16824">MKVMFANVRSLFNKFIEFLAHISIDSPDIQVVGVTEPWLHSDISNSEIQVPGYKIFRQDRADTVCGRGGGVLLYVKDSINCVDVTNKFSSGFSNYLWCEISFVNESCTPLVVGIIYHSPNSCADNNQSLLESFRKVSSKRAVVFGDFSPSK</sequence>
<dbReference type="EMBL" id="JAIZAY010000023">
    <property type="protein sequence ID" value="KAJ8020150.1"/>
    <property type="molecule type" value="Genomic_DNA"/>
</dbReference>
<dbReference type="InterPro" id="IPR036691">
    <property type="entry name" value="Endo/exonu/phosph_ase_sf"/>
</dbReference>
<evidence type="ECO:0008006" key="3">
    <source>
        <dbReference type="Google" id="ProtNLM"/>
    </source>
</evidence>
<dbReference type="GO" id="GO:0007508">
    <property type="term" value="P:larval heart development"/>
    <property type="evidence" value="ECO:0007669"/>
    <property type="project" value="TreeGrafter"/>
</dbReference>
<dbReference type="GO" id="GO:0061343">
    <property type="term" value="P:cell adhesion involved in heart morphogenesis"/>
    <property type="evidence" value="ECO:0007669"/>
    <property type="project" value="TreeGrafter"/>
</dbReference>
<keyword evidence="2" id="KW-1185">Reference proteome</keyword>
<protein>
    <recommendedName>
        <fullName evidence="3">Endonuclease/exonuclease/phosphatase domain-containing protein</fullName>
    </recommendedName>
</protein>
<accession>A0A9Q1BB38</accession>
<comment type="caution">
    <text evidence="1">The sequence shown here is derived from an EMBL/GenBank/DDBJ whole genome shotgun (WGS) entry which is preliminary data.</text>
</comment>
<dbReference type="AlphaFoldDB" id="A0A9Q1BB38"/>
<gene>
    <name evidence="1" type="ORF">HOLleu_42029</name>
</gene>
<name>A0A9Q1BB38_HOLLE</name>
<proteinExistence type="predicted"/>